<evidence type="ECO:0000259" key="2">
    <source>
        <dbReference type="Pfam" id="PF07589"/>
    </source>
</evidence>
<sequence length="272" mass="27539">MFKTKLKDFAISAAAITVLAGSSYASAATLTNSAGSFSNWGGFDWASNGTAIVNGFNPLSATTSTFDLTYYASANSILDTGGVSIVGATIPLLSGNYEYTIQAMLNETSTCNVFTTICTDASFQVNSGSFNIWYDTSKDANQVTGAGITDGILLISGTITSQPGGGFNIISGGSATLQALITTTNPLYISPTLLTSTATTTLQIGSNITGWIAPTSAPAAAGGTQALPAGAILLQADGNQNFTASSVPEPGTLALLGIALVGLGVSRRRSAK</sequence>
<dbReference type="NCBIfam" id="TIGR02595">
    <property type="entry name" value="PEP_CTERM"/>
    <property type="match status" value="1"/>
</dbReference>
<dbReference type="Pfam" id="PF07589">
    <property type="entry name" value="PEP-CTERM"/>
    <property type="match status" value="1"/>
</dbReference>
<dbReference type="NCBIfam" id="NF033554">
    <property type="entry name" value="floc_PepA"/>
    <property type="match status" value="1"/>
</dbReference>
<proteinExistence type="predicted"/>
<dbReference type="InterPro" id="IPR013424">
    <property type="entry name" value="Ice-binding_C"/>
</dbReference>
<dbReference type="EMBL" id="JAAFGW010000004">
    <property type="protein sequence ID" value="NDP46891.1"/>
    <property type="molecule type" value="Genomic_DNA"/>
</dbReference>
<evidence type="ECO:0000256" key="1">
    <source>
        <dbReference type="SAM" id="SignalP"/>
    </source>
</evidence>
<organism evidence="3 4">
    <name type="scientific">Sulfuriferula multivorans</name>
    <dbReference type="NCBI Taxonomy" id="1559896"/>
    <lineage>
        <taxon>Bacteria</taxon>
        <taxon>Pseudomonadati</taxon>
        <taxon>Pseudomonadota</taxon>
        <taxon>Betaproteobacteria</taxon>
        <taxon>Nitrosomonadales</taxon>
        <taxon>Sulfuricellaceae</taxon>
        <taxon>Sulfuriferula</taxon>
    </lineage>
</organism>
<keyword evidence="1" id="KW-0732">Signal</keyword>
<dbReference type="Proteomes" id="UP000483432">
    <property type="component" value="Unassembled WGS sequence"/>
</dbReference>
<accession>A0A7C9JZW6</accession>
<feature type="signal peptide" evidence="1">
    <location>
        <begin position="1"/>
        <end position="27"/>
    </location>
</feature>
<comment type="caution">
    <text evidence="3">The sequence shown here is derived from an EMBL/GenBank/DDBJ whole genome shotgun (WGS) entry which is preliminary data.</text>
</comment>
<feature type="chain" id="PRO_5028872465" evidence="1">
    <location>
        <begin position="28"/>
        <end position="272"/>
    </location>
</feature>
<gene>
    <name evidence="3" type="primary">pepA</name>
    <name evidence="3" type="ORF">GZ085_00605</name>
</gene>
<protein>
    <submittedName>
        <fullName evidence="3">Flocculation-associated PEP-CTERM protein PepA</fullName>
    </submittedName>
</protein>
<evidence type="ECO:0000313" key="3">
    <source>
        <dbReference type="EMBL" id="NDP46891.1"/>
    </source>
</evidence>
<dbReference type="AlphaFoldDB" id="A0A7C9JZW6"/>
<feature type="domain" description="Ice-binding protein C-terminal" evidence="2">
    <location>
        <begin position="246"/>
        <end position="268"/>
    </location>
</feature>
<name>A0A7C9JZW6_9PROT</name>
<evidence type="ECO:0000313" key="4">
    <source>
        <dbReference type="Proteomes" id="UP000483432"/>
    </source>
</evidence>
<reference evidence="3 4" key="1">
    <citation type="submission" date="2019-09" db="EMBL/GenBank/DDBJ databases">
        <title>H2 Metabolism Revealed by Metagenomic Analysis in Subglacial Sediment of East Antarctica.</title>
        <authorList>
            <person name="Yang Z."/>
            <person name="Zhang Y."/>
            <person name="Lv Y."/>
            <person name="Yan W."/>
            <person name="Xiao X."/>
            <person name="Sun B."/>
            <person name="Ma H."/>
        </authorList>
    </citation>
    <scope>NUCLEOTIDE SEQUENCE [LARGE SCALE GENOMIC DNA]</scope>
    <source>
        <strain evidence="3">Bin2_2</strain>
    </source>
</reference>